<evidence type="ECO:0000256" key="1">
    <source>
        <dbReference type="SAM" id="MobiDB-lite"/>
    </source>
</evidence>
<dbReference type="EMBL" id="ML993592">
    <property type="protein sequence ID" value="KAF2167903.1"/>
    <property type="molecule type" value="Genomic_DNA"/>
</dbReference>
<dbReference type="CDD" id="cd18186">
    <property type="entry name" value="BTB_POZ_ZBTB_KLHL-like"/>
    <property type="match status" value="1"/>
</dbReference>
<sequence length="244" mass="27629">MASNTKTMAEDTPPRSEDRHGTLPKWNLTLLMPDRYSSAIVTITVGTDSPKKFYIHENILKASSPFLTAVLNKRWSEGKAMEVALPDDEAPVFAIYADWLYQKTICARFEAKPEMTKNDHDEEWTSLSKLYVLAEKIQDDECCDATMSRMIKRVEDPDANGSCWYPSGITATRLYDGTLPGAPVRKFLVEVHRAKGKSKWIPEASECNHIEFLADLVKVLLDDRTVKSADNCFSSRKKEFLKKG</sequence>
<evidence type="ECO:0000313" key="3">
    <source>
        <dbReference type="EMBL" id="KAF2167903.1"/>
    </source>
</evidence>
<organism evidence="3 4">
    <name type="scientific">Zasmidium cellare ATCC 36951</name>
    <dbReference type="NCBI Taxonomy" id="1080233"/>
    <lineage>
        <taxon>Eukaryota</taxon>
        <taxon>Fungi</taxon>
        <taxon>Dikarya</taxon>
        <taxon>Ascomycota</taxon>
        <taxon>Pezizomycotina</taxon>
        <taxon>Dothideomycetes</taxon>
        <taxon>Dothideomycetidae</taxon>
        <taxon>Mycosphaerellales</taxon>
        <taxon>Mycosphaerellaceae</taxon>
        <taxon>Zasmidium</taxon>
    </lineage>
</organism>
<evidence type="ECO:0000313" key="4">
    <source>
        <dbReference type="Proteomes" id="UP000799537"/>
    </source>
</evidence>
<dbReference type="RefSeq" id="XP_033668792.1">
    <property type="nucleotide sequence ID" value="XM_033806160.1"/>
</dbReference>
<dbReference type="Proteomes" id="UP000799537">
    <property type="component" value="Unassembled WGS sequence"/>
</dbReference>
<dbReference type="Gene3D" id="3.30.710.10">
    <property type="entry name" value="Potassium Channel Kv1.1, Chain A"/>
    <property type="match status" value="1"/>
</dbReference>
<dbReference type="GeneID" id="54559432"/>
<feature type="compositionally biased region" description="Basic and acidic residues" evidence="1">
    <location>
        <begin position="8"/>
        <end position="21"/>
    </location>
</feature>
<dbReference type="OrthoDB" id="3647298at2759"/>
<dbReference type="SUPFAM" id="SSF54695">
    <property type="entry name" value="POZ domain"/>
    <property type="match status" value="1"/>
</dbReference>
<evidence type="ECO:0000259" key="2">
    <source>
        <dbReference type="PROSITE" id="PS50097"/>
    </source>
</evidence>
<gene>
    <name evidence="3" type="ORF">M409DRAFT_22050</name>
</gene>
<dbReference type="InterPro" id="IPR011333">
    <property type="entry name" value="SKP1/BTB/POZ_sf"/>
</dbReference>
<proteinExistence type="predicted"/>
<dbReference type="PROSITE" id="PS50097">
    <property type="entry name" value="BTB"/>
    <property type="match status" value="1"/>
</dbReference>
<protein>
    <recommendedName>
        <fullName evidence="2">BTB domain-containing protein</fullName>
    </recommendedName>
</protein>
<name>A0A6A6CMQ0_ZASCE</name>
<keyword evidence="4" id="KW-1185">Reference proteome</keyword>
<accession>A0A6A6CMQ0</accession>
<dbReference type="AlphaFoldDB" id="A0A6A6CMQ0"/>
<dbReference type="InterPro" id="IPR000210">
    <property type="entry name" value="BTB/POZ_dom"/>
</dbReference>
<feature type="region of interest" description="Disordered" evidence="1">
    <location>
        <begin position="1"/>
        <end position="22"/>
    </location>
</feature>
<dbReference type="PANTHER" id="PTHR47843:SF2">
    <property type="entry name" value="BTB DOMAIN-CONTAINING PROTEIN"/>
    <property type="match status" value="1"/>
</dbReference>
<reference evidence="3" key="1">
    <citation type="journal article" date="2020" name="Stud. Mycol.">
        <title>101 Dothideomycetes genomes: a test case for predicting lifestyles and emergence of pathogens.</title>
        <authorList>
            <person name="Haridas S."/>
            <person name="Albert R."/>
            <person name="Binder M."/>
            <person name="Bloem J."/>
            <person name="Labutti K."/>
            <person name="Salamov A."/>
            <person name="Andreopoulos B."/>
            <person name="Baker S."/>
            <person name="Barry K."/>
            <person name="Bills G."/>
            <person name="Bluhm B."/>
            <person name="Cannon C."/>
            <person name="Castanera R."/>
            <person name="Culley D."/>
            <person name="Daum C."/>
            <person name="Ezra D."/>
            <person name="Gonzalez J."/>
            <person name="Henrissat B."/>
            <person name="Kuo A."/>
            <person name="Liang C."/>
            <person name="Lipzen A."/>
            <person name="Lutzoni F."/>
            <person name="Magnuson J."/>
            <person name="Mondo S."/>
            <person name="Nolan M."/>
            <person name="Ohm R."/>
            <person name="Pangilinan J."/>
            <person name="Park H.-J."/>
            <person name="Ramirez L."/>
            <person name="Alfaro M."/>
            <person name="Sun H."/>
            <person name="Tritt A."/>
            <person name="Yoshinaga Y."/>
            <person name="Zwiers L.-H."/>
            <person name="Turgeon B."/>
            <person name="Goodwin S."/>
            <person name="Spatafora J."/>
            <person name="Crous P."/>
            <person name="Grigoriev I."/>
        </authorList>
    </citation>
    <scope>NUCLEOTIDE SEQUENCE</scope>
    <source>
        <strain evidence="3">ATCC 36951</strain>
    </source>
</reference>
<feature type="domain" description="BTB" evidence="2">
    <location>
        <begin position="39"/>
        <end position="105"/>
    </location>
</feature>
<dbReference type="PANTHER" id="PTHR47843">
    <property type="entry name" value="BTB DOMAIN-CONTAINING PROTEIN-RELATED"/>
    <property type="match status" value="1"/>
</dbReference>